<sequence length="474" mass="52468">MSTTSLSMASGDSRLESLPAELLRKILIHASLPVTSSHTSTKDINSARDRVPCSLPCLLTSRVLYTATLPVMYRNVTITDCSTLHSMLAQVRQNLQLGSFIRTLEVGTAITSSQTLRTGGQNFLLDLLLLTPHLRQIRIQPSMTMYLDHKTIHTIFCKLQHLQTIEVQNCSFAAAFDTLSIYDDFKASKMTSRLNLDGCRDLRPEVFGFLLPQLAKLEELHISQTQITNEALFSIPSSAKLAALTISHCPQLSGDAIASFIQNHSAARSLKSLCIASGPNSASLSVENVTSILSSDLPALQVLDLRHSGMNSQQMPLLRSLARQLTEMYVGAGLHLEDIESLYLVPKIMSHQPALLSPERCQTFDSKHSVILDPMAKAVAVCSLRKRLNVTTILPNEQQPRLRHLDITSLSMPEQEKLQTSILFGKQAQYLQSFTIGEAVGKNEILETLVKAVGWHITSGSKKCQMVRNYYIQE</sequence>
<dbReference type="EMBL" id="MU253803">
    <property type="protein sequence ID" value="KAG9246472.1"/>
    <property type="molecule type" value="Genomic_DNA"/>
</dbReference>
<evidence type="ECO:0000313" key="2">
    <source>
        <dbReference type="Proteomes" id="UP000887226"/>
    </source>
</evidence>
<dbReference type="Proteomes" id="UP000887226">
    <property type="component" value="Unassembled WGS sequence"/>
</dbReference>
<dbReference type="InterPro" id="IPR032675">
    <property type="entry name" value="LRR_dom_sf"/>
</dbReference>
<protein>
    <recommendedName>
        <fullName evidence="3">F-box domain-containing protein</fullName>
    </recommendedName>
</protein>
<organism evidence="1 2">
    <name type="scientific">Calycina marina</name>
    <dbReference type="NCBI Taxonomy" id="1763456"/>
    <lineage>
        <taxon>Eukaryota</taxon>
        <taxon>Fungi</taxon>
        <taxon>Dikarya</taxon>
        <taxon>Ascomycota</taxon>
        <taxon>Pezizomycotina</taxon>
        <taxon>Leotiomycetes</taxon>
        <taxon>Helotiales</taxon>
        <taxon>Pezizellaceae</taxon>
        <taxon>Calycina</taxon>
    </lineage>
</organism>
<accession>A0A9P7Z6Z8</accession>
<evidence type="ECO:0008006" key="3">
    <source>
        <dbReference type="Google" id="ProtNLM"/>
    </source>
</evidence>
<dbReference type="OrthoDB" id="9994419at2759"/>
<evidence type="ECO:0000313" key="1">
    <source>
        <dbReference type="EMBL" id="KAG9246472.1"/>
    </source>
</evidence>
<comment type="caution">
    <text evidence="1">The sequence shown here is derived from an EMBL/GenBank/DDBJ whole genome shotgun (WGS) entry which is preliminary data.</text>
</comment>
<dbReference type="AlphaFoldDB" id="A0A9P7Z6Z8"/>
<name>A0A9P7Z6Z8_9HELO</name>
<dbReference type="Gene3D" id="3.80.10.10">
    <property type="entry name" value="Ribonuclease Inhibitor"/>
    <property type="match status" value="2"/>
</dbReference>
<dbReference type="SUPFAM" id="SSF52047">
    <property type="entry name" value="RNI-like"/>
    <property type="match status" value="1"/>
</dbReference>
<reference evidence="1" key="1">
    <citation type="journal article" date="2021" name="IMA Fungus">
        <title>Genomic characterization of three marine fungi, including Emericellopsis atlantica sp. nov. with signatures of a generalist lifestyle and marine biomass degradation.</title>
        <authorList>
            <person name="Hagestad O.C."/>
            <person name="Hou L."/>
            <person name="Andersen J.H."/>
            <person name="Hansen E.H."/>
            <person name="Altermark B."/>
            <person name="Li C."/>
            <person name="Kuhnert E."/>
            <person name="Cox R.J."/>
            <person name="Crous P.W."/>
            <person name="Spatafora J.W."/>
            <person name="Lail K."/>
            <person name="Amirebrahimi M."/>
            <person name="Lipzen A."/>
            <person name="Pangilinan J."/>
            <person name="Andreopoulos W."/>
            <person name="Hayes R.D."/>
            <person name="Ng V."/>
            <person name="Grigoriev I.V."/>
            <person name="Jackson S.A."/>
            <person name="Sutton T.D.S."/>
            <person name="Dobson A.D.W."/>
            <person name="Rama T."/>
        </authorList>
    </citation>
    <scope>NUCLEOTIDE SEQUENCE</scope>
    <source>
        <strain evidence="1">TRa3180A</strain>
    </source>
</reference>
<keyword evidence="2" id="KW-1185">Reference proteome</keyword>
<proteinExistence type="predicted"/>
<gene>
    <name evidence="1" type="ORF">BJ878DRAFT_540267</name>
</gene>